<dbReference type="SUPFAM" id="SSF46689">
    <property type="entry name" value="Homeodomain-like"/>
    <property type="match status" value="2"/>
</dbReference>
<dbReference type="InterPro" id="IPR009057">
    <property type="entry name" value="Homeodomain-like_sf"/>
</dbReference>
<dbReference type="Pfam" id="PF12833">
    <property type="entry name" value="HTH_18"/>
    <property type="match status" value="1"/>
</dbReference>
<dbReference type="PANTHER" id="PTHR43280:SF2">
    <property type="entry name" value="HTH-TYPE TRANSCRIPTIONAL REGULATOR EXSA"/>
    <property type="match status" value="1"/>
</dbReference>
<keyword evidence="2" id="KW-0238">DNA-binding</keyword>
<dbReference type="Gene3D" id="1.10.10.60">
    <property type="entry name" value="Homeodomain-like"/>
    <property type="match status" value="2"/>
</dbReference>
<dbReference type="InterPro" id="IPR018060">
    <property type="entry name" value="HTH_AraC"/>
</dbReference>
<name>A0A927CGH1_9BACL</name>
<dbReference type="PRINTS" id="PR00032">
    <property type="entry name" value="HTHARAC"/>
</dbReference>
<evidence type="ECO:0000256" key="4">
    <source>
        <dbReference type="SAM" id="Phobius"/>
    </source>
</evidence>
<sequence length="769" mass="87964">MNAVKRTFTEHRNSLFVKLLSGFLLVIALLLSFNVLSFTFFQTNIQKQIIDHNTLNMKNTVNGYEKQMQLVESAMLRFYFNDRFSSSLNGGEQPNYYAAAEIKTEMNALLANPMLHLENMFLLFRDHPFVIEKESTTNTVNMFTKFYVSESYGPVFWQRQFSEIYTFRVFPAAGFTQYNYNKSESFKGELLPVVMKNKFNSQYIVAALLDARSLFRSLHYNGEDSFFILDGRGDLLFRSFTEGAAAEDGSVRSPSLPDGLAFPNNEGYVNEDDYYYFYKKGSYSGLTYVNVIPNVRIASQVQRLNLVLLAIMTAAVVLSVLISILLSMKFNNPIQGMIRLLQTTGQPHKLKSSIREFDWLGRSIADIVHANVLFRQDLTKKNKLLQNYGYMSKIKNIRSWTDLRDLIETNKPYYFLVFQLSFTERFDRLTGDDQEKTAYCLKEYMNIQLSERFADSVTLQMEKDQVISLLFAGEEPSAVMDTLLLLKQVLDRDKEYCIVTIAFRPALYSTDELTAAYEEAQAMIASRPLSRDTRIVTEAAGGEPVSLMTFAKEQDYSAHLLAGRDDKAAELLLQLLDHLDHSGAGARQYGEFGKEAVAATFKLLLEHQYDISGLFGGQSPFLHLRSCWSKEEYESFIRRLTSEAAALVRERKAERDPIRDFVLEYVAKHYGEDISLEQVADKLNLSRGYLSTYFHEKTGQTFSDYVNGLRMQRAKEMLSETDTLIQDIAGQVGYQNVNSFIRMFKRMCGLTPGEFRRIALQEGADGGRS</sequence>
<dbReference type="PANTHER" id="PTHR43280">
    <property type="entry name" value="ARAC-FAMILY TRANSCRIPTIONAL REGULATOR"/>
    <property type="match status" value="1"/>
</dbReference>
<dbReference type="AlphaFoldDB" id="A0A927CGH1"/>
<keyword evidence="1" id="KW-0805">Transcription regulation</keyword>
<keyword evidence="4" id="KW-0812">Transmembrane</keyword>
<dbReference type="EMBL" id="JACXJA010000043">
    <property type="protein sequence ID" value="MBD2865511.1"/>
    <property type="molecule type" value="Genomic_DNA"/>
</dbReference>
<dbReference type="RefSeq" id="WP_190931133.1">
    <property type="nucleotide sequence ID" value="NZ_JACXJA010000043.1"/>
</dbReference>
<keyword evidence="4" id="KW-1133">Transmembrane helix</keyword>
<dbReference type="Proteomes" id="UP000639396">
    <property type="component" value="Unassembled WGS sequence"/>
</dbReference>
<dbReference type="GO" id="GO:0003700">
    <property type="term" value="F:DNA-binding transcription factor activity"/>
    <property type="evidence" value="ECO:0007669"/>
    <property type="project" value="InterPro"/>
</dbReference>
<keyword evidence="7" id="KW-1185">Reference proteome</keyword>
<evidence type="ECO:0000313" key="6">
    <source>
        <dbReference type="EMBL" id="MBD2865511.1"/>
    </source>
</evidence>
<keyword evidence="4" id="KW-0472">Membrane</keyword>
<protein>
    <submittedName>
        <fullName evidence="6">Helix-turn-helix transcriptional regulator</fullName>
    </submittedName>
</protein>
<feature type="transmembrane region" description="Helical" evidence="4">
    <location>
        <begin position="306"/>
        <end position="328"/>
    </location>
</feature>
<reference evidence="6" key="1">
    <citation type="submission" date="2020-09" db="EMBL/GenBank/DDBJ databases">
        <title>A novel bacterium of genus Paenibacillus, isolated from South China Sea.</title>
        <authorList>
            <person name="Huang H."/>
            <person name="Mo K."/>
            <person name="Hu Y."/>
        </authorList>
    </citation>
    <scope>NUCLEOTIDE SEQUENCE</scope>
    <source>
        <strain evidence="6">IB182363</strain>
    </source>
</reference>
<dbReference type="PROSITE" id="PS01124">
    <property type="entry name" value="HTH_ARAC_FAMILY_2"/>
    <property type="match status" value="1"/>
</dbReference>
<feature type="domain" description="HTH araC/xylS-type" evidence="5">
    <location>
        <begin position="660"/>
        <end position="758"/>
    </location>
</feature>
<dbReference type="GO" id="GO:0043565">
    <property type="term" value="F:sequence-specific DNA binding"/>
    <property type="evidence" value="ECO:0007669"/>
    <property type="project" value="InterPro"/>
</dbReference>
<organism evidence="6 7">
    <name type="scientific">Paenibacillus oceani</name>
    <dbReference type="NCBI Taxonomy" id="2772510"/>
    <lineage>
        <taxon>Bacteria</taxon>
        <taxon>Bacillati</taxon>
        <taxon>Bacillota</taxon>
        <taxon>Bacilli</taxon>
        <taxon>Bacillales</taxon>
        <taxon>Paenibacillaceae</taxon>
        <taxon>Paenibacillus</taxon>
    </lineage>
</organism>
<dbReference type="InterPro" id="IPR020449">
    <property type="entry name" value="Tscrpt_reg_AraC-type_HTH"/>
</dbReference>
<evidence type="ECO:0000259" key="5">
    <source>
        <dbReference type="PROSITE" id="PS01124"/>
    </source>
</evidence>
<accession>A0A927CGH1</accession>
<evidence type="ECO:0000256" key="3">
    <source>
        <dbReference type="ARBA" id="ARBA00023163"/>
    </source>
</evidence>
<evidence type="ECO:0000256" key="2">
    <source>
        <dbReference type="ARBA" id="ARBA00023125"/>
    </source>
</evidence>
<evidence type="ECO:0000313" key="7">
    <source>
        <dbReference type="Proteomes" id="UP000639396"/>
    </source>
</evidence>
<evidence type="ECO:0000256" key="1">
    <source>
        <dbReference type="ARBA" id="ARBA00023015"/>
    </source>
</evidence>
<keyword evidence="3" id="KW-0804">Transcription</keyword>
<dbReference type="SMART" id="SM00342">
    <property type="entry name" value="HTH_ARAC"/>
    <property type="match status" value="1"/>
</dbReference>
<comment type="caution">
    <text evidence="6">The sequence shown here is derived from an EMBL/GenBank/DDBJ whole genome shotgun (WGS) entry which is preliminary data.</text>
</comment>
<feature type="transmembrane region" description="Helical" evidence="4">
    <location>
        <begin position="20"/>
        <end position="41"/>
    </location>
</feature>
<proteinExistence type="predicted"/>
<gene>
    <name evidence="6" type="ORF">IDH45_26365</name>
</gene>